<keyword evidence="2" id="KW-1185">Reference proteome</keyword>
<evidence type="ECO:0000313" key="1">
    <source>
        <dbReference type="EMBL" id="NIK58479.1"/>
    </source>
</evidence>
<organism evidence="1 2">
    <name type="scientific">Kribbella shirazensis</name>
    <dbReference type="NCBI Taxonomy" id="1105143"/>
    <lineage>
        <taxon>Bacteria</taxon>
        <taxon>Bacillati</taxon>
        <taxon>Actinomycetota</taxon>
        <taxon>Actinomycetes</taxon>
        <taxon>Propionibacteriales</taxon>
        <taxon>Kribbellaceae</taxon>
        <taxon>Kribbella</taxon>
    </lineage>
</organism>
<dbReference type="InterPro" id="IPR050490">
    <property type="entry name" value="Bact_solute-bd_prot1"/>
</dbReference>
<protein>
    <submittedName>
        <fullName evidence="1">Multiple sugar transport system substrate-binding protein</fullName>
    </submittedName>
</protein>
<keyword evidence="1" id="KW-0762">Sugar transport</keyword>
<dbReference type="PROSITE" id="PS51318">
    <property type="entry name" value="TAT"/>
    <property type="match status" value="1"/>
</dbReference>
<comment type="caution">
    <text evidence="1">The sequence shown here is derived from an EMBL/GenBank/DDBJ whole genome shotgun (WGS) entry which is preliminary data.</text>
</comment>
<gene>
    <name evidence="1" type="ORF">BJY22_004196</name>
</gene>
<accession>A0A7X5VC32</accession>
<proteinExistence type="predicted"/>
<dbReference type="SUPFAM" id="SSF53850">
    <property type="entry name" value="Periplasmic binding protein-like II"/>
    <property type="match status" value="1"/>
</dbReference>
<reference evidence="1 2" key="1">
    <citation type="submission" date="2020-03" db="EMBL/GenBank/DDBJ databases">
        <title>Sequencing the genomes of 1000 actinobacteria strains.</title>
        <authorList>
            <person name="Klenk H.-P."/>
        </authorList>
    </citation>
    <scope>NUCLEOTIDE SEQUENCE [LARGE SCALE GENOMIC DNA]</scope>
    <source>
        <strain evidence="1 2">DSM 45490</strain>
    </source>
</reference>
<dbReference type="AlphaFoldDB" id="A0A7X5VC32"/>
<dbReference type="InterPro" id="IPR006059">
    <property type="entry name" value="SBP"/>
</dbReference>
<dbReference type="Pfam" id="PF10518">
    <property type="entry name" value="TAT_signal"/>
    <property type="match status" value="1"/>
</dbReference>
<dbReference type="PROSITE" id="PS51257">
    <property type="entry name" value="PROKAR_LIPOPROTEIN"/>
    <property type="match status" value="1"/>
</dbReference>
<dbReference type="Pfam" id="PF01547">
    <property type="entry name" value="SBP_bac_1"/>
    <property type="match status" value="1"/>
</dbReference>
<dbReference type="InterPro" id="IPR006311">
    <property type="entry name" value="TAT_signal"/>
</dbReference>
<evidence type="ECO:0000313" key="2">
    <source>
        <dbReference type="Proteomes" id="UP000555407"/>
    </source>
</evidence>
<dbReference type="InterPro" id="IPR019546">
    <property type="entry name" value="TAT_signal_bac_arc"/>
</dbReference>
<dbReference type="PANTHER" id="PTHR43649:SF12">
    <property type="entry name" value="DIACETYLCHITOBIOSE BINDING PROTEIN DASA"/>
    <property type="match status" value="1"/>
</dbReference>
<dbReference type="PANTHER" id="PTHR43649">
    <property type="entry name" value="ARABINOSE-BINDING PROTEIN-RELATED"/>
    <property type="match status" value="1"/>
</dbReference>
<keyword evidence="1" id="KW-0813">Transport</keyword>
<sequence length="484" mass="52056">MMESVTRRTFLTGSGAVAAAGLLGACDTAADSAGRAGSADVLTWWDHSPNLKPINQKIFAAFEKKPDGAKVQYTLQQTSKMGQTLQLAKQSSQLPDITTAAGLELPLSSLVDGKWFQPIELDDEALARLKSELYDGFHRIDGKLYTFPLFSVRTHNSAVWFNTELAGKAGLDPGTPPRTFDAFRAAARKMQDASGGGNGWICNIGMPERLSAQVNELAQCSGFQGNRGQLFQTGDYAYHDDAFLTAIEFLLSLHRDKLMAPGSTTMDDKQARARFATGRIGYYIDGPWCAGVINETLKPFAPKLGGGGLLTADAAQKPAVYVVPTQGMYHLTANAKDPALASRLLSMATTEEYYVGIANGMARPPLDLGAIDKAEVLPAYKSVVTSFRDEVFLGPHELLKNPAVSAVQAKSKPIKPGLGEIVQGAFSGDVTNLRSELTKLSDAANRQRDANITAAKGAGAKVGRDDFAFTDWKPYADYGPDKYK</sequence>
<name>A0A7X5VC32_9ACTN</name>
<dbReference type="Gene3D" id="3.40.190.10">
    <property type="entry name" value="Periplasmic binding protein-like II"/>
    <property type="match status" value="1"/>
</dbReference>
<dbReference type="Proteomes" id="UP000555407">
    <property type="component" value="Unassembled WGS sequence"/>
</dbReference>
<dbReference type="EMBL" id="JAASRO010000001">
    <property type="protein sequence ID" value="NIK58479.1"/>
    <property type="molecule type" value="Genomic_DNA"/>
</dbReference>